<evidence type="ECO:0000256" key="1">
    <source>
        <dbReference type="SAM" id="MobiDB-lite"/>
    </source>
</evidence>
<organism evidence="4 5">
    <name type="scientific">Rubritalea profundi</name>
    <dbReference type="NCBI Taxonomy" id="1658618"/>
    <lineage>
        <taxon>Bacteria</taxon>
        <taxon>Pseudomonadati</taxon>
        <taxon>Verrucomicrobiota</taxon>
        <taxon>Verrucomicrobiia</taxon>
        <taxon>Verrucomicrobiales</taxon>
        <taxon>Rubritaleaceae</taxon>
        <taxon>Rubritalea</taxon>
    </lineage>
</organism>
<feature type="compositionally biased region" description="Basic and acidic residues" evidence="1">
    <location>
        <begin position="156"/>
        <end position="168"/>
    </location>
</feature>
<protein>
    <recommendedName>
        <fullName evidence="3">3-keto-alpha-glucoside-1,2-lyase/3-keto-2-hydroxy-glucal hydratase domain-containing protein</fullName>
    </recommendedName>
</protein>
<dbReference type="RefSeq" id="WP_105043614.1">
    <property type="nucleotide sequence ID" value="NZ_MQWA01000001.1"/>
</dbReference>
<evidence type="ECO:0000256" key="2">
    <source>
        <dbReference type="SAM" id="SignalP"/>
    </source>
</evidence>
<gene>
    <name evidence="4" type="ORF">BSZ32_11880</name>
</gene>
<dbReference type="Proteomes" id="UP000239907">
    <property type="component" value="Unassembled WGS sequence"/>
</dbReference>
<evidence type="ECO:0000313" key="5">
    <source>
        <dbReference type="Proteomes" id="UP000239907"/>
    </source>
</evidence>
<feature type="signal peptide" evidence="2">
    <location>
        <begin position="1"/>
        <end position="19"/>
    </location>
</feature>
<feature type="region of interest" description="Disordered" evidence="1">
    <location>
        <begin position="148"/>
        <end position="168"/>
    </location>
</feature>
<reference evidence="4 5" key="1">
    <citation type="submission" date="2016-12" db="EMBL/GenBank/DDBJ databases">
        <title>Study of bacterial adaptation to deep sea.</title>
        <authorList>
            <person name="Song J."/>
            <person name="Yoshizawa S."/>
            <person name="Kogure K."/>
        </authorList>
    </citation>
    <scope>NUCLEOTIDE SEQUENCE [LARGE SCALE GENOMIC DNA]</scope>
    <source>
        <strain evidence="4 5">SAORIC-165</strain>
    </source>
</reference>
<dbReference type="AlphaFoldDB" id="A0A2S7U3W2"/>
<sequence length="249" mass="27676">MKIFTLLLAIVALTSAATAQKKEAKLTTVIQPKWVSLFNGEDLSGWVDVNTSKATWKAVDGEMHCTGLPIGVMRSEKMYENFILEIEWKHMKKKGNSGVFLWCDAVPGRNRLPSGMEVQMLELDWINRPNGTKAHPSYISGELFGAGKLTATPDNPRPDNPKGPRSMSKEFRCKGVGEWNHYSIVAINGTVNLSINGKFVNSIRNSSKKKGYLCLEAEGSDVRFRNIRIIELPSGVITPEEVVKPITKK</sequence>
<dbReference type="GO" id="GO:0016787">
    <property type="term" value="F:hydrolase activity"/>
    <property type="evidence" value="ECO:0007669"/>
    <property type="project" value="InterPro"/>
</dbReference>
<keyword evidence="2" id="KW-0732">Signal</keyword>
<evidence type="ECO:0000259" key="3">
    <source>
        <dbReference type="Pfam" id="PF06439"/>
    </source>
</evidence>
<dbReference type="OrthoDB" id="192463at2"/>
<dbReference type="Pfam" id="PF06439">
    <property type="entry name" value="3keto-disac_hyd"/>
    <property type="match status" value="1"/>
</dbReference>
<accession>A0A2S7U3W2</accession>
<name>A0A2S7U3W2_9BACT</name>
<dbReference type="EMBL" id="MQWA01000001">
    <property type="protein sequence ID" value="PQJ29121.1"/>
    <property type="molecule type" value="Genomic_DNA"/>
</dbReference>
<keyword evidence="5" id="KW-1185">Reference proteome</keyword>
<dbReference type="Gene3D" id="2.60.120.560">
    <property type="entry name" value="Exo-inulinase, domain 1"/>
    <property type="match status" value="1"/>
</dbReference>
<comment type="caution">
    <text evidence="4">The sequence shown here is derived from an EMBL/GenBank/DDBJ whole genome shotgun (WGS) entry which is preliminary data.</text>
</comment>
<feature type="domain" description="3-keto-alpha-glucoside-1,2-lyase/3-keto-2-hydroxy-glucal hydratase" evidence="3">
    <location>
        <begin position="33"/>
        <end position="229"/>
    </location>
</feature>
<evidence type="ECO:0000313" key="4">
    <source>
        <dbReference type="EMBL" id="PQJ29121.1"/>
    </source>
</evidence>
<feature type="chain" id="PRO_5015435200" description="3-keto-alpha-glucoside-1,2-lyase/3-keto-2-hydroxy-glucal hydratase domain-containing protein" evidence="2">
    <location>
        <begin position="20"/>
        <end position="249"/>
    </location>
</feature>
<proteinExistence type="predicted"/>
<dbReference type="InterPro" id="IPR010496">
    <property type="entry name" value="AL/BT2_dom"/>
</dbReference>